<dbReference type="Proteomes" id="UP000589984">
    <property type="component" value="Unassembled WGS sequence"/>
</dbReference>
<dbReference type="RefSeq" id="WP_176302720.1">
    <property type="nucleotide sequence ID" value="NZ_JABWCV010000005.1"/>
</dbReference>
<keyword evidence="2" id="KW-1185">Reference proteome</keyword>
<dbReference type="AlphaFoldDB" id="A0A7Y6RB60"/>
<dbReference type="EMBL" id="JABWCV010000005">
    <property type="protein sequence ID" value="NVF13631.1"/>
    <property type="molecule type" value="Genomic_DNA"/>
</dbReference>
<evidence type="ECO:0000313" key="1">
    <source>
        <dbReference type="EMBL" id="NVF13631.1"/>
    </source>
</evidence>
<comment type="caution">
    <text evidence="1">The sequence shown here is derived from an EMBL/GenBank/DDBJ whole genome shotgun (WGS) entry which is preliminary data.</text>
</comment>
<gene>
    <name evidence="1" type="ORF">HUO07_05535</name>
</gene>
<name>A0A7Y6RB60_9GAMM</name>
<accession>A0A7Y6RB60</accession>
<evidence type="ECO:0000313" key="2">
    <source>
        <dbReference type="Proteomes" id="UP000589984"/>
    </source>
</evidence>
<sequence>MPSRDPHRLEIPFGRFERRLGLSTVTFRLHKREWCDGCLYLGVRLT</sequence>
<organism evidence="1 2">
    <name type="scientific">Vreelandella maris</name>
    <dbReference type="NCBI Taxonomy" id="2729617"/>
    <lineage>
        <taxon>Bacteria</taxon>
        <taxon>Pseudomonadati</taxon>
        <taxon>Pseudomonadota</taxon>
        <taxon>Gammaproteobacteria</taxon>
        <taxon>Oceanospirillales</taxon>
        <taxon>Halomonadaceae</taxon>
        <taxon>Vreelandella</taxon>
    </lineage>
</organism>
<protein>
    <submittedName>
        <fullName evidence="1">Uncharacterized protein</fullName>
    </submittedName>
</protein>
<proteinExistence type="predicted"/>
<reference evidence="1 2" key="1">
    <citation type="submission" date="2020-06" db="EMBL/GenBank/DDBJ databases">
        <title>Halomonas sp. QX-1 draft genome sequence.</title>
        <authorList>
            <person name="Qiu X."/>
        </authorList>
    </citation>
    <scope>NUCLEOTIDE SEQUENCE [LARGE SCALE GENOMIC DNA]</scope>
    <source>
        <strain evidence="1 2">QX-1</strain>
    </source>
</reference>